<keyword evidence="1" id="KW-0812">Transmembrane</keyword>
<keyword evidence="3" id="KW-1185">Reference proteome</keyword>
<evidence type="ECO:0000313" key="3">
    <source>
        <dbReference type="Proteomes" id="UP000078070"/>
    </source>
</evidence>
<reference evidence="3" key="1">
    <citation type="submission" date="2016-05" db="EMBL/GenBank/DDBJ databases">
        <authorList>
            <person name="Baek K."/>
            <person name="Yang S.-J."/>
        </authorList>
    </citation>
    <scope>NUCLEOTIDE SEQUENCE [LARGE SCALE GENOMIC DNA]</scope>
    <source>
        <strain evidence="3">ST58-10</strain>
    </source>
</reference>
<gene>
    <name evidence="2" type="ORF">A8C75_06810</name>
</gene>
<protein>
    <submittedName>
        <fullName evidence="2">Uncharacterized protein</fullName>
    </submittedName>
</protein>
<dbReference type="EMBL" id="CP015839">
    <property type="protein sequence ID" value="ANG62230.1"/>
    <property type="molecule type" value="Genomic_DNA"/>
</dbReference>
<dbReference type="RefSeq" id="WP_067379818.1">
    <property type="nucleotide sequence ID" value="NZ_CP015839.1"/>
</dbReference>
<keyword evidence="1" id="KW-1133">Transmembrane helix</keyword>
<feature type="transmembrane region" description="Helical" evidence="1">
    <location>
        <begin position="71"/>
        <end position="87"/>
    </location>
</feature>
<name>A0A1A9EWV1_9GAMM</name>
<accession>A0A1A9EWV1</accession>
<reference evidence="2 3" key="2">
    <citation type="journal article" date="2018" name="Int. J. Syst. Evol. Microbiol.">
        <title>Marinobacterium aestuarii sp. nov., a benzene-degrading marine bacterium isolated from estuary sediment.</title>
        <authorList>
            <person name="Bae S.S."/>
            <person name="Jung J."/>
            <person name="Chung D."/>
            <person name="Baek K."/>
        </authorList>
    </citation>
    <scope>NUCLEOTIDE SEQUENCE [LARGE SCALE GENOMIC DNA]</scope>
    <source>
        <strain evidence="2 3">ST58-10</strain>
    </source>
</reference>
<dbReference type="Proteomes" id="UP000078070">
    <property type="component" value="Chromosome"/>
</dbReference>
<evidence type="ECO:0000313" key="2">
    <source>
        <dbReference type="EMBL" id="ANG62230.1"/>
    </source>
</evidence>
<evidence type="ECO:0000256" key="1">
    <source>
        <dbReference type="SAM" id="Phobius"/>
    </source>
</evidence>
<feature type="transmembrane region" description="Helical" evidence="1">
    <location>
        <begin position="49"/>
        <end position="65"/>
    </location>
</feature>
<keyword evidence="1" id="KW-0472">Membrane</keyword>
<organism evidence="2 3">
    <name type="scientific">Marinobacterium aestuarii</name>
    <dbReference type="NCBI Taxonomy" id="1821621"/>
    <lineage>
        <taxon>Bacteria</taxon>
        <taxon>Pseudomonadati</taxon>
        <taxon>Pseudomonadota</taxon>
        <taxon>Gammaproteobacteria</taxon>
        <taxon>Oceanospirillales</taxon>
        <taxon>Oceanospirillaceae</taxon>
        <taxon>Marinobacterium</taxon>
    </lineage>
</organism>
<dbReference type="KEGG" id="mars:A8C75_06810"/>
<dbReference type="OrthoDB" id="7067358at2"/>
<proteinExistence type="predicted"/>
<dbReference type="AlphaFoldDB" id="A0A1A9EWV1"/>
<sequence length="119" mass="13252">MNFRDPFGRQAKRSEREYASLRQKLPGAGVTTRADAEQLIENVGKRGKYGLMIIIPLTLLLILLIPEGRIIFGAAGTMMGLWAYITSRKIQGHVQRYIQEELTTDSDCESAPPDDSATL</sequence>